<dbReference type="InterPro" id="IPR002048">
    <property type="entry name" value="EF_hand_dom"/>
</dbReference>
<evidence type="ECO:0000259" key="4">
    <source>
        <dbReference type="PROSITE" id="PS50222"/>
    </source>
</evidence>
<dbReference type="PROSITE" id="PS50222">
    <property type="entry name" value="EF_HAND_2"/>
    <property type="match status" value="1"/>
</dbReference>
<accession>A0AAN9AQR1</accession>
<dbReference type="Pfam" id="PF13499">
    <property type="entry name" value="EF-hand_7"/>
    <property type="match status" value="1"/>
</dbReference>
<evidence type="ECO:0000313" key="5">
    <source>
        <dbReference type="EMBL" id="KAK7091361.1"/>
    </source>
</evidence>
<evidence type="ECO:0000313" key="6">
    <source>
        <dbReference type="Proteomes" id="UP001374579"/>
    </source>
</evidence>
<reference evidence="5 6" key="1">
    <citation type="submission" date="2024-02" db="EMBL/GenBank/DDBJ databases">
        <title>Chromosome-scale genome assembly of the rough periwinkle Littorina saxatilis.</title>
        <authorList>
            <person name="De Jode A."/>
            <person name="Faria R."/>
            <person name="Formenti G."/>
            <person name="Sims Y."/>
            <person name="Smith T.P."/>
            <person name="Tracey A."/>
            <person name="Wood J.M.D."/>
            <person name="Zagrodzka Z.B."/>
            <person name="Johannesson K."/>
            <person name="Butlin R.K."/>
            <person name="Leder E.H."/>
        </authorList>
    </citation>
    <scope>NUCLEOTIDE SEQUENCE [LARGE SCALE GENOMIC DNA]</scope>
    <source>
        <strain evidence="5">Snail1</strain>
        <tissue evidence="5">Muscle</tissue>
    </source>
</reference>
<name>A0AAN9AQR1_9CAEN</name>
<dbReference type="AlphaFoldDB" id="A0AAN9AQR1"/>
<dbReference type="InterPro" id="IPR011992">
    <property type="entry name" value="EF-hand-dom_pair"/>
</dbReference>
<comment type="caution">
    <text evidence="5">The sequence shown here is derived from an EMBL/GenBank/DDBJ whole genome shotgun (WGS) entry which is preliminary data.</text>
</comment>
<dbReference type="PANTHER" id="PTHR34524:SF6">
    <property type="entry name" value="CALCYPHOSINE LIKE"/>
    <property type="match status" value="1"/>
</dbReference>
<dbReference type="SUPFAM" id="SSF47473">
    <property type="entry name" value="EF-hand"/>
    <property type="match status" value="1"/>
</dbReference>
<evidence type="ECO:0000256" key="3">
    <source>
        <dbReference type="ARBA" id="ARBA00022837"/>
    </source>
</evidence>
<keyword evidence="3" id="KW-0106">Calcium</keyword>
<keyword evidence="2" id="KW-0677">Repeat</keyword>
<evidence type="ECO:0000256" key="1">
    <source>
        <dbReference type="ARBA" id="ARBA00022723"/>
    </source>
</evidence>
<feature type="domain" description="EF-hand" evidence="4">
    <location>
        <begin position="94"/>
        <end position="129"/>
    </location>
</feature>
<keyword evidence="1" id="KW-0479">Metal-binding</keyword>
<dbReference type="CDD" id="cd00051">
    <property type="entry name" value="EFh"/>
    <property type="match status" value="1"/>
</dbReference>
<dbReference type="PANTHER" id="PTHR34524">
    <property type="entry name" value="CALCYPHOSIN"/>
    <property type="match status" value="1"/>
</dbReference>
<sequence>MGNTHLKAIKKKKQVKMSQDTQRTYFRAEFQSMGDVLGDGRLNKQEFTRLVSLLGLPDAATSAEVLWNKTAKQEGGKMRIEEYCDLMADPAVDSKTDMWRKLFAKFDTDGSGYASRQDVIEGLENIGIPVNDEMKAKIKAMDSDRDGRIYYGDFLKMQLLKK</sequence>
<keyword evidence="6" id="KW-1185">Reference proteome</keyword>
<organism evidence="5 6">
    <name type="scientific">Littorina saxatilis</name>
    <dbReference type="NCBI Taxonomy" id="31220"/>
    <lineage>
        <taxon>Eukaryota</taxon>
        <taxon>Metazoa</taxon>
        <taxon>Spiralia</taxon>
        <taxon>Lophotrochozoa</taxon>
        <taxon>Mollusca</taxon>
        <taxon>Gastropoda</taxon>
        <taxon>Caenogastropoda</taxon>
        <taxon>Littorinimorpha</taxon>
        <taxon>Littorinoidea</taxon>
        <taxon>Littorinidae</taxon>
        <taxon>Littorina</taxon>
    </lineage>
</organism>
<dbReference type="Proteomes" id="UP001374579">
    <property type="component" value="Unassembled WGS sequence"/>
</dbReference>
<gene>
    <name evidence="5" type="ORF">V1264_009054</name>
</gene>
<proteinExistence type="predicted"/>
<dbReference type="GO" id="GO:0005509">
    <property type="term" value="F:calcium ion binding"/>
    <property type="evidence" value="ECO:0007669"/>
    <property type="project" value="InterPro"/>
</dbReference>
<dbReference type="Gene3D" id="1.10.238.10">
    <property type="entry name" value="EF-hand"/>
    <property type="match status" value="2"/>
</dbReference>
<dbReference type="InterPro" id="IPR051581">
    <property type="entry name" value="Ca-bind"/>
</dbReference>
<dbReference type="FunFam" id="1.10.238.10:FF:000003">
    <property type="entry name" value="Calmodulin A"/>
    <property type="match status" value="1"/>
</dbReference>
<evidence type="ECO:0000256" key="2">
    <source>
        <dbReference type="ARBA" id="ARBA00022737"/>
    </source>
</evidence>
<dbReference type="SMART" id="SM00054">
    <property type="entry name" value="EFh"/>
    <property type="match status" value="3"/>
</dbReference>
<protein>
    <recommendedName>
        <fullName evidence="4">EF-hand domain-containing protein</fullName>
    </recommendedName>
</protein>
<dbReference type="EMBL" id="JBAMIC010000022">
    <property type="protein sequence ID" value="KAK7091361.1"/>
    <property type="molecule type" value="Genomic_DNA"/>
</dbReference>